<evidence type="ECO:0000256" key="10">
    <source>
        <dbReference type="ARBA" id="ARBA00023016"/>
    </source>
</evidence>
<comment type="subunit">
    <text evidence="3">Homodimer.</text>
</comment>
<gene>
    <name evidence="16" type="primary">dnaJ</name>
    <name evidence="16" type="ORF">IAC74_02170</name>
</gene>
<dbReference type="Gene3D" id="2.10.230.10">
    <property type="entry name" value="Heat shock protein DnaJ, cysteine-rich domain"/>
    <property type="match status" value="1"/>
</dbReference>
<keyword evidence="6 14" id="KW-0479">Metal-binding</keyword>
<dbReference type="PROSITE" id="PS51188">
    <property type="entry name" value="ZF_CR"/>
    <property type="match status" value="1"/>
</dbReference>
<dbReference type="SUPFAM" id="SSF49493">
    <property type="entry name" value="HSP40/DnaJ peptide-binding domain"/>
    <property type="match status" value="2"/>
</dbReference>
<protein>
    <recommendedName>
        <fullName evidence="13">Chaperone protein DnaJ</fullName>
    </recommendedName>
</protein>
<feature type="non-terminal residue" evidence="16">
    <location>
        <position position="1"/>
    </location>
</feature>
<dbReference type="Gene3D" id="1.10.287.110">
    <property type="entry name" value="DnaJ domain"/>
    <property type="match status" value="1"/>
</dbReference>
<dbReference type="Pfam" id="PF00684">
    <property type="entry name" value="DnaJ_CXXCXGXG"/>
    <property type="match status" value="1"/>
</dbReference>
<dbReference type="InterPro" id="IPR036869">
    <property type="entry name" value="J_dom_sf"/>
</dbReference>
<dbReference type="GO" id="GO:0009408">
    <property type="term" value="P:response to heat"/>
    <property type="evidence" value="ECO:0007669"/>
    <property type="project" value="InterPro"/>
</dbReference>
<evidence type="ECO:0000256" key="8">
    <source>
        <dbReference type="ARBA" id="ARBA00022771"/>
    </source>
</evidence>
<dbReference type="SUPFAM" id="SSF57938">
    <property type="entry name" value="DnaJ/Hsp40 cysteine-rich domain"/>
    <property type="match status" value="1"/>
</dbReference>
<reference evidence="16" key="1">
    <citation type="submission" date="2020-10" db="EMBL/GenBank/DDBJ databases">
        <authorList>
            <person name="Gilroy R."/>
        </authorList>
    </citation>
    <scope>NUCLEOTIDE SEQUENCE</scope>
    <source>
        <strain evidence="16">4920</strain>
    </source>
</reference>
<comment type="subcellular location">
    <subcellularLocation>
        <location evidence="2">Cytoplasm</location>
    </subcellularLocation>
</comment>
<evidence type="ECO:0000256" key="5">
    <source>
        <dbReference type="ARBA" id="ARBA00022705"/>
    </source>
</evidence>
<evidence type="ECO:0000256" key="3">
    <source>
        <dbReference type="ARBA" id="ARBA00011738"/>
    </source>
</evidence>
<evidence type="ECO:0000256" key="6">
    <source>
        <dbReference type="ARBA" id="ARBA00022723"/>
    </source>
</evidence>
<dbReference type="InterPro" id="IPR008971">
    <property type="entry name" value="HSP40/DnaJ_pept-bd"/>
</dbReference>
<evidence type="ECO:0000256" key="7">
    <source>
        <dbReference type="ARBA" id="ARBA00022737"/>
    </source>
</evidence>
<dbReference type="PANTHER" id="PTHR43096">
    <property type="entry name" value="DNAJ HOMOLOG 1, MITOCHONDRIAL-RELATED"/>
    <property type="match status" value="1"/>
</dbReference>
<dbReference type="NCBIfam" id="NF008035">
    <property type="entry name" value="PRK10767.1"/>
    <property type="match status" value="1"/>
</dbReference>
<accession>A0A9D1NFV7</accession>
<keyword evidence="10" id="KW-0346">Stress response</keyword>
<keyword evidence="8 14" id="KW-0863">Zinc-finger</keyword>
<dbReference type="SUPFAM" id="SSF46565">
    <property type="entry name" value="Chaperone J-domain"/>
    <property type="match status" value="1"/>
</dbReference>
<keyword evidence="7" id="KW-0677">Repeat</keyword>
<evidence type="ECO:0000256" key="1">
    <source>
        <dbReference type="ARBA" id="ARBA00001947"/>
    </source>
</evidence>
<dbReference type="InterPro" id="IPR002939">
    <property type="entry name" value="DnaJ_C"/>
</dbReference>
<evidence type="ECO:0000313" key="16">
    <source>
        <dbReference type="EMBL" id="HIV02353.1"/>
    </source>
</evidence>
<keyword evidence="5" id="KW-0235">DNA replication</keyword>
<keyword evidence="4" id="KW-0963">Cytoplasm</keyword>
<dbReference type="Pfam" id="PF01556">
    <property type="entry name" value="DnaJ_C"/>
    <property type="match status" value="1"/>
</dbReference>
<dbReference type="InterPro" id="IPR036410">
    <property type="entry name" value="HSP_DnaJ_Cys-rich_dom_sf"/>
</dbReference>
<comment type="similarity">
    <text evidence="12">Belongs to the DnaJ family.</text>
</comment>
<dbReference type="InterPro" id="IPR001305">
    <property type="entry name" value="HSP_DnaJ_Cys-rich_dom"/>
</dbReference>
<evidence type="ECO:0000259" key="15">
    <source>
        <dbReference type="PROSITE" id="PS51188"/>
    </source>
</evidence>
<evidence type="ECO:0000256" key="9">
    <source>
        <dbReference type="ARBA" id="ARBA00022833"/>
    </source>
</evidence>
<keyword evidence="11" id="KW-0143">Chaperone</keyword>
<feature type="domain" description="CR-type" evidence="15">
    <location>
        <begin position="89"/>
        <end position="171"/>
    </location>
</feature>
<comment type="caution">
    <text evidence="16">The sequence shown here is derived from an EMBL/GenBank/DDBJ whole genome shotgun (WGS) entry which is preliminary data.</text>
</comment>
<evidence type="ECO:0000256" key="2">
    <source>
        <dbReference type="ARBA" id="ARBA00004496"/>
    </source>
</evidence>
<dbReference type="FunFam" id="2.60.260.20:FF:000004">
    <property type="entry name" value="Molecular chaperone DnaJ"/>
    <property type="match status" value="1"/>
</dbReference>
<comment type="cofactor">
    <cofactor evidence="1">
        <name>Zn(2+)</name>
        <dbReference type="ChEBI" id="CHEBI:29105"/>
    </cofactor>
</comment>
<keyword evidence="9 14" id="KW-0862">Zinc</keyword>
<dbReference type="CDD" id="cd10719">
    <property type="entry name" value="DnaJ_zf"/>
    <property type="match status" value="1"/>
</dbReference>
<dbReference type="HAMAP" id="MF_01152">
    <property type="entry name" value="DnaJ"/>
    <property type="match status" value="1"/>
</dbReference>
<dbReference type="EMBL" id="DVOF01000064">
    <property type="protein sequence ID" value="HIV02353.1"/>
    <property type="molecule type" value="Genomic_DNA"/>
</dbReference>
<dbReference type="Gene3D" id="2.60.260.20">
    <property type="entry name" value="Urease metallochaperone UreE, N-terminal domain"/>
    <property type="match status" value="2"/>
</dbReference>
<sequence length="329" mass="35374">AYDVLKDKEKRARYDQFGHAGVDPNYGGGGGGYSSYGGGFGGFDVGDIFESFFGGGFGGGAQSARRNGPRKGKDIQEYVEITFEEAAFGVDKDVTIYRMESCKSCGGSGAKKGTTPVTCSVCGGTGQIRTTQRTPFGNFSSATTCNNCGGTGQTIPHPCPDCKGTGQIKHQRRIKVSIPAGIDDGQTIPLRGEGSAGIKGGPSGDLYITVSVKKHPLFTRNGFDVSFEMPISFVSAALGDTIRVPTLDGEVEHKIAEGTQSGTVYRFRGKGIPHLRGKGRGDQYVKFVVEVPRNLSERQKELLREFDQLDSGNNKERGKFFDMLNRFKK</sequence>
<name>A0A9D1NFV7_9FIRM</name>
<dbReference type="PANTHER" id="PTHR43096:SF10">
    <property type="entry name" value="CHAPERONE PROTEIN DNAJ A6, CHLOROPLASTIC"/>
    <property type="match status" value="1"/>
</dbReference>
<dbReference type="CDD" id="cd10747">
    <property type="entry name" value="DnaJ_C"/>
    <property type="match status" value="1"/>
</dbReference>
<organism evidence="16 17">
    <name type="scientific">Candidatus Aphodoplasma excrementigallinarum</name>
    <dbReference type="NCBI Taxonomy" id="2840673"/>
    <lineage>
        <taxon>Bacteria</taxon>
        <taxon>Bacillati</taxon>
        <taxon>Bacillota</taxon>
        <taxon>Clostridia</taxon>
        <taxon>Eubacteriales</taxon>
        <taxon>Candidatus Aphodoplasma</taxon>
    </lineage>
</organism>
<dbReference type="GO" id="GO:0042026">
    <property type="term" value="P:protein refolding"/>
    <property type="evidence" value="ECO:0007669"/>
    <property type="project" value="TreeGrafter"/>
</dbReference>
<dbReference type="AlphaFoldDB" id="A0A9D1NFV7"/>
<dbReference type="GO" id="GO:0031072">
    <property type="term" value="F:heat shock protein binding"/>
    <property type="evidence" value="ECO:0007669"/>
    <property type="project" value="InterPro"/>
</dbReference>
<evidence type="ECO:0000256" key="13">
    <source>
        <dbReference type="ARBA" id="ARBA00067609"/>
    </source>
</evidence>
<evidence type="ECO:0000313" key="17">
    <source>
        <dbReference type="Proteomes" id="UP000886743"/>
    </source>
</evidence>
<dbReference type="GO" id="GO:0008270">
    <property type="term" value="F:zinc ion binding"/>
    <property type="evidence" value="ECO:0007669"/>
    <property type="project" value="UniProtKB-KW"/>
</dbReference>
<dbReference type="GO" id="GO:0005524">
    <property type="term" value="F:ATP binding"/>
    <property type="evidence" value="ECO:0007669"/>
    <property type="project" value="InterPro"/>
</dbReference>
<dbReference type="GO" id="GO:0006260">
    <property type="term" value="P:DNA replication"/>
    <property type="evidence" value="ECO:0007669"/>
    <property type="project" value="UniProtKB-KW"/>
</dbReference>
<dbReference type="FunFam" id="2.10.230.10:FF:000002">
    <property type="entry name" value="Molecular chaperone DnaJ"/>
    <property type="match status" value="1"/>
</dbReference>
<dbReference type="GO" id="GO:0005737">
    <property type="term" value="C:cytoplasm"/>
    <property type="evidence" value="ECO:0007669"/>
    <property type="project" value="UniProtKB-SubCell"/>
</dbReference>
<dbReference type="Proteomes" id="UP000886743">
    <property type="component" value="Unassembled WGS sequence"/>
</dbReference>
<proteinExistence type="inferred from homology"/>
<evidence type="ECO:0000256" key="12">
    <source>
        <dbReference type="ARBA" id="ARBA00061004"/>
    </source>
</evidence>
<evidence type="ECO:0000256" key="11">
    <source>
        <dbReference type="ARBA" id="ARBA00023186"/>
    </source>
</evidence>
<dbReference type="GO" id="GO:0051082">
    <property type="term" value="F:unfolded protein binding"/>
    <property type="evidence" value="ECO:0007669"/>
    <property type="project" value="InterPro"/>
</dbReference>
<evidence type="ECO:0000256" key="14">
    <source>
        <dbReference type="PROSITE-ProRule" id="PRU00546"/>
    </source>
</evidence>
<reference evidence="16" key="2">
    <citation type="journal article" date="2021" name="PeerJ">
        <title>Extensive microbial diversity within the chicken gut microbiome revealed by metagenomics and culture.</title>
        <authorList>
            <person name="Gilroy R."/>
            <person name="Ravi A."/>
            <person name="Getino M."/>
            <person name="Pursley I."/>
            <person name="Horton D.L."/>
            <person name="Alikhan N.F."/>
            <person name="Baker D."/>
            <person name="Gharbi K."/>
            <person name="Hall N."/>
            <person name="Watson M."/>
            <person name="Adriaenssens E.M."/>
            <person name="Foster-Nyarko E."/>
            <person name="Jarju S."/>
            <person name="Secka A."/>
            <person name="Antonio M."/>
            <person name="Oren A."/>
            <person name="Chaudhuri R.R."/>
            <person name="La Ragione R."/>
            <person name="Hildebrand F."/>
            <person name="Pallen M.J."/>
        </authorList>
    </citation>
    <scope>NUCLEOTIDE SEQUENCE</scope>
    <source>
        <strain evidence="16">4920</strain>
    </source>
</reference>
<feature type="zinc finger region" description="CR-type" evidence="14">
    <location>
        <begin position="89"/>
        <end position="171"/>
    </location>
</feature>
<dbReference type="InterPro" id="IPR012724">
    <property type="entry name" value="DnaJ"/>
</dbReference>
<evidence type="ECO:0000256" key="4">
    <source>
        <dbReference type="ARBA" id="ARBA00022490"/>
    </source>
</evidence>